<comment type="caution">
    <text evidence="3">The sequence shown here is derived from an EMBL/GenBank/DDBJ whole genome shotgun (WGS) entry which is preliminary data.</text>
</comment>
<feature type="transmembrane region" description="Helical" evidence="1">
    <location>
        <begin position="131"/>
        <end position="156"/>
    </location>
</feature>
<keyword evidence="1" id="KW-0472">Membrane</keyword>
<reference evidence="3 4" key="1">
    <citation type="submission" date="2018-03" db="EMBL/GenBank/DDBJ databases">
        <title>Genomic Encyclopedia of Type Strains, Phase III (KMG-III): the genomes of soil and plant-associated and newly described type strains.</title>
        <authorList>
            <person name="Whitman W."/>
        </authorList>
    </citation>
    <scope>NUCLEOTIDE SEQUENCE [LARGE SCALE GENOMIC DNA]</scope>
    <source>
        <strain evidence="3 4">MWH-P2sevCIIIb</strain>
    </source>
</reference>
<keyword evidence="4" id="KW-1185">Reference proteome</keyword>
<feature type="transmembrane region" description="Helical" evidence="1">
    <location>
        <begin position="220"/>
        <end position="237"/>
    </location>
</feature>
<dbReference type="PANTHER" id="PTHR14969">
    <property type="entry name" value="SPHINGOSINE-1-PHOSPHATE PHOSPHOHYDROLASE"/>
    <property type="match status" value="1"/>
</dbReference>
<feature type="transmembrane region" description="Helical" evidence="1">
    <location>
        <begin position="189"/>
        <end position="208"/>
    </location>
</feature>
<feature type="transmembrane region" description="Helical" evidence="1">
    <location>
        <begin position="62"/>
        <end position="84"/>
    </location>
</feature>
<feature type="domain" description="Phosphatidic acid phosphatase type 2/haloperoxidase" evidence="2">
    <location>
        <begin position="91"/>
        <end position="204"/>
    </location>
</feature>
<keyword evidence="1" id="KW-1133">Transmembrane helix</keyword>
<keyword evidence="1" id="KW-0812">Transmembrane</keyword>
<gene>
    <name evidence="3" type="ORF">BCM14_1090</name>
</gene>
<evidence type="ECO:0000259" key="2">
    <source>
        <dbReference type="SMART" id="SM00014"/>
    </source>
</evidence>
<dbReference type="Gene3D" id="1.20.144.10">
    <property type="entry name" value="Phosphatidic acid phosphatase type 2/haloperoxidase"/>
    <property type="match status" value="1"/>
</dbReference>
<evidence type="ECO:0000256" key="1">
    <source>
        <dbReference type="SAM" id="Phobius"/>
    </source>
</evidence>
<feature type="transmembrane region" description="Helical" evidence="1">
    <location>
        <begin position="89"/>
        <end position="111"/>
    </location>
</feature>
<dbReference type="OrthoDB" id="9801622at2"/>
<dbReference type="Pfam" id="PF01569">
    <property type="entry name" value="PAP2"/>
    <property type="match status" value="1"/>
</dbReference>
<dbReference type="InterPro" id="IPR036938">
    <property type="entry name" value="PAP2/HPO_sf"/>
</dbReference>
<dbReference type="SMART" id="SM00014">
    <property type="entry name" value="acidPPc"/>
    <property type="match status" value="1"/>
</dbReference>
<dbReference type="InterPro" id="IPR000326">
    <property type="entry name" value="PAP2/HPO"/>
</dbReference>
<evidence type="ECO:0000313" key="3">
    <source>
        <dbReference type="EMBL" id="PRY99638.1"/>
    </source>
</evidence>
<dbReference type="SUPFAM" id="SSF48317">
    <property type="entry name" value="Acid phosphatase/Vanadium-dependent haloperoxidase"/>
    <property type="match status" value="1"/>
</dbReference>
<feature type="transmembrane region" description="Helical" evidence="1">
    <location>
        <begin position="249"/>
        <end position="270"/>
    </location>
</feature>
<dbReference type="AlphaFoldDB" id="A0A2T0XL15"/>
<dbReference type="PANTHER" id="PTHR14969:SF13">
    <property type="entry name" value="AT30094P"/>
    <property type="match status" value="1"/>
</dbReference>
<proteinExistence type="predicted"/>
<feature type="transmembrane region" description="Helical" evidence="1">
    <location>
        <begin position="163"/>
        <end position="183"/>
    </location>
</feature>
<accession>A0A2T0XL15</accession>
<dbReference type="Proteomes" id="UP000238308">
    <property type="component" value="Unassembled WGS sequence"/>
</dbReference>
<name>A0A2T0XL15_9BURK</name>
<sequence length="276" mass="30112">MTVDHTVSSLKAPNDINRSFSPWYWLLPILPLLVWAIAHFTAPEPALFYFINQRTQRLSDSFWGFFVFLGNGWGLYSLVFPLVLIAPRLLAAGALSGLIAGLASRTLKLALDFPRPASVLDLSTFHIVGNPLLHLSLPSGHTLTAFAVATAFYFSINAAKRKYAWIFFLIATGTGFARIAVGAHWPADVLAGASVGILSGLLGASLCNRMHTASFTTKSRLTWIFMIGALLDAYMLSSTVLDFDSNHPYQVLGMIVLALTLFSLAIKVVADSRHRA</sequence>
<dbReference type="EMBL" id="PVTV01000011">
    <property type="protein sequence ID" value="PRY99638.1"/>
    <property type="molecule type" value="Genomic_DNA"/>
</dbReference>
<protein>
    <submittedName>
        <fullName evidence="3">PAP2 superfamily protein</fullName>
    </submittedName>
</protein>
<feature type="transmembrane region" description="Helical" evidence="1">
    <location>
        <begin position="23"/>
        <end position="42"/>
    </location>
</feature>
<organism evidence="3 4">
    <name type="scientific">Jezberella montanilacus</name>
    <dbReference type="NCBI Taxonomy" id="323426"/>
    <lineage>
        <taxon>Bacteria</taxon>
        <taxon>Pseudomonadati</taxon>
        <taxon>Pseudomonadota</taxon>
        <taxon>Betaproteobacteria</taxon>
        <taxon>Burkholderiales</taxon>
        <taxon>Alcaligenaceae</taxon>
        <taxon>Jezberella</taxon>
    </lineage>
</organism>
<evidence type="ECO:0000313" key="4">
    <source>
        <dbReference type="Proteomes" id="UP000238308"/>
    </source>
</evidence>